<dbReference type="EMBL" id="CP001620">
    <property type="protein sequence ID" value="ACR17512.1"/>
    <property type="molecule type" value="Genomic_DNA"/>
</dbReference>
<dbReference type="KEGG" id="ckp:ckrop_0754"/>
<evidence type="ECO:0000313" key="2">
    <source>
        <dbReference type="Proteomes" id="UP000001473"/>
    </source>
</evidence>
<reference evidence="1 2" key="1">
    <citation type="journal article" date="2008" name="J. Biotechnol.">
        <title>Ultrafast pyrosequencing of Corynebacterium kroppenstedtii DSM44385 revealed insights into the physiology of a lipophilic corynebacterium that lacks mycolic acids.</title>
        <authorList>
            <person name="Tauch A."/>
            <person name="Schneider J."/>
            <person name="Szczepanowski R."/>
            <person name="Tilker A."/>
            <person name="Viehoever P."/>
            <person name="Gartemann K.-H."/>
            <person name="Arnold W."/>
            <person name="Blom J."/>
            <person name="Brinkrolf K."/>
            <person name="Brune I."/>
            <person name="Goetker S."/>
            <person name="Weisshaar B."/>
            <person name="Goesmann A."/>
            <person name="Droege M."/>
            <person name="Puehler A."/>
        </authorList>
    </citation>
    <scope>NUCLEOTIDE SEQUENCE [LARGE SCALE GENOMIC DNA]</scope>
    <source>
        <strain evidence="2">DSM 44385 / JCM 11950 / CIP 105744 / CCUG 35717</strain>
    </source>
</reference>
<sequence length="52" mass="5589">MRGGMSFLRALTGGSVTTKKGSAANANHRGGRQDREKLAIISTTILTIRMKE</sequence>
<gene>
    <name evidence="1" type="ordered locus">ckrop_0754</name>
</gene>
<dbReference type="AlphaFoldDB" id="C4LI57"/>
<dbReference type="HOGENOM" id="CLU_3078873_0_0_11"/>
<protein>
    <submittedName>
        <fullName evidence="1">Putative secreted protein</fullName>
    </submittedName>
</protein>
<dbReference type="Proteomes" id="UP000001473">
    <property type="component" value="Chromosome"/>
</dbReference>
<proteinExistence type="predicted"/>
<organism evidence="1 2">
    <name type="scientific">Corynebacterium kroppenstedtii (strain DSM 44385 / JCM 11950 / CIP 105744 / CCUG 35717)</name>
    <dbReference type="NCBI Taxonomy" id="645127"/>
    <lineage>
        <taxon>Bacteria</taxon>
        <taxon>Bacillati</taxon>
        <taxon>Actinomycetota</taxon>
        <taxon>Actinomycetes</taxon>
        <taxon>Mycobacteriales</taxon>
        <taxon>Corynebacteriaceae</taxon>
        <taxon>Corynebacterium</taxon>
    </lineage>
</organism>
<keyword evidence="2" id="KW-1185">Reference proteome</keyword>
<accession>C4LI57</accession>
<evidence type="ECO:0000313" key="1">
    <source>
        <dbReference type="EMBL" id="ACR17512.1"/>
    </source>
</evidence>
<name>C4LI57_CORK4</name>